<evidence type="ECO:0000256" key="4">
    <source>
        <dbReference type="ARBA" id="ARBA00023004"/>
    </source>
</evidence>
<dbReference type="RefSeq" id="WP_226385427.1">
    <property type="nucleotide sequence ID" value="NZ_JADCKA010000009.1"/>
</dbReference>
<dbReference type="SFLD" id="SFLDS00029">
    <property type="entry name" value="Radical_SAM"/>
    <property type="match status" value="1"/>
</dbReference>
<dbReference type="PROSITE" id="PS51918">
    <property type="entry name" value="RADICAL_SAM"/>
    <property type="match status" value="1"/>
</dbReference>
<dbReference type="PANTHER" id="PTHR43409">
    <property type="entry name" value="ANAEROBIC MAGNESIUM-PROTOPORPHYRIN IX MONOMETHYL ESTER CYCLASE-RELATED"/>
    <property type="match status" value="1"/>
</dbReference>
<dbReference type="SFLD" id="SFLDG01095">
    <property type="entry name" value="Uncharacterised_Radical_SAM_Su"/>
    <property type="match status" value="1"/>
</dbReference>
<dbReference type="Pfam" id="PF04055">
    <property type="entry name" value="Radical_SAM"/>
    <property type="match status" value="1"/>
</dbReference>
<evidence type="ECO:0000256" key="2">
    <source>
        <dbReference type="ARBA" id="ARBA00022691"/>
    </source>
</evidence>
<evidence type="ECO:0000259" key="6">
    <source>
        <dbReference type="PROSITE" id="PS51918"/>
    </source>
</evidence>
<keyword evidence="2" id="KW-0949">S-adenosyl-L-methionine</keyword>
<organism evidence="7 8">
    <name type="scientific">Gallibacter intestinalis</name>
    <dbReference type="NCBI Taxonomy" id="2779356"/>
    <lineage>
        <taxon>Bacteria</taxon>
        <taxon>Bacillati</taxon>
        <taxon>Bacillota</taxon>
        <taxon>Clostridia</taxon>
        <taxon>Eubacteriales</taxon>
        <taxon>Eubacteriaceae</taxon>
        <taxon>Gallibacter</taxon>
    </lineage>
</organism>
<dbReference type="Proteomes" id="UP001516588">
    <property type="component" value="Unassembled WGS sequence"/>
</dbReference>
<dbReference type="SMART" id="SM00729">
    <property type="entry name" value="Elp3"/>
    <property type="match status" value="1"/>
</dbReference>
<evidence type="ECO:0000256" key="3">
    <source>
        <dbReference type="ARBA" id="ARBA00022723"/>
    </source>
</evidence>
<accession>A0ABR9QY33</accession>
<keyword evidence="4" id="KW-0408">Iron</keyword>
<gene>
    <name evidence="7" type="ORF">INF20_05765</name>
</gene>
<keyword evidence="5" id="KW-0411">Iron-sulfur</keyword>
<dbReference type="SFLD" id="SFLDG01082">
    <property type="entry name" value="B12-binding_domain_containing"/>
    <property type="match status" value="1"/>
</dbReference>
<proteinExistence type="predicted"/>
<dbReference type="CDD" id="cd01335">
    <property type="entry name" value="Radical_SAM"/>
    <property type="match status" value="1"/>
</dbReference>
<dbReference type="InterPro" id="IPR023404">
    <property type="entry name" value="rSAM_horseshoe"/>
</dbReference>
<evidence type="ECO:0000256" key="1">
    <source>
        <dbReference type="ARBA" id="ARBA00001966"/>
    </source>
</evidence>
<dbReference type="InterPro" id="IPR058240">
    <property type="entry name" value="rSAM_sf"/>
</dbReference>
<comment type="caution">
    <text evidence="7">The sequence shown here is derived from an EMBL/GenBank/DDBJ whole genome shotgun (WGS) entry which is preliminary data.</text>
</comment>
<evidence type="ECO:0000313" key="7">
    <source>
        <dbReference type="EMBL" id="MBE5035779.1"/>
    </source>
</evidence>
<keyword evidence="8" id="KW-1185">Reference proteome</keyword>
<dbReference type="InterPro" id="IPR051198">
    <property type="entry name" value="BchE-like"/>
</dbReference>
<evidence type="ECO:0000256" key="5">
    <source>
        <dbReference type="ARBA" id="ARBA00023014"/>
    </source>
</evidence>
<keyword evidence="3" id="KW-0479">Metal-binding</keyword>
<comment type="cofactor">
    <cofactor evidence="1">
        <name>[4Fe-4S] cluster</name>
        <dbReference type="ChEBI" id="CHEBI:49883"/>
    </cofactor>
</comment>
<dbReference type="SUPFAM" id="SSF102114">
    <property type="entry name" value="Radical SAM enzymes"/>
    <property type="match status" value="1"/>
</dbReference>
<dbReference type="EMBL" id="JADCKA010000009">
    <property type="protein sequence ID" value="MBE5035779.1"/>
    <property type="molecule type" value="Genomic_DNA"/>
</dbReference>
<reference evidence="7 8" key="1">
    <citation type="submission" date="2020-10" db="EMBL/GenBank/DDBJ databases">
        <title>ChiBAC.</title>
        <authorList>
            <person name="Zenner C."/>
            <person name="Hitch T.C.A."/>
            <person name="Clavel T."/>
        </authorList>
    </citation>
    <scope>NUCLEOTIDE SEQUENCE [LARGE SCALE GENOMIC DNA]</scope>
    <source>
        <strain evidence="7 8">DSM 108706</strain>
    </source>
</reference>
<dbReference type="InterPro" id="IPR006638">
    <property type="entry name" value="Elp3/MiaA/NifB-like_rSAM"/>
</dbReference>
<dbReference type="Gene3D" id="3.80.30.20">
    <property type="entry name" value="tm_1862 like domain"/>
    <property type="match status" value="1"/>
</dbReference>
<feature type="domain" description="Radical SAM core" evidence="6">
    <location>
        <begin position="9"/>
        <end position="241"/>
    </location>
</feature>
<evidence type="ECO:0000313" key="8">
    <source>
        <dbReference type="Proteomes" id="UP001516588"/>
    </source>
</evidence>
<dbReference type="InterPro" id="IPR007197">
    <property type="entry name" value="rSAM"/>
</dbReference>
<dbReference type="PANTHER" id="PTHR43409:SF4">
    <property type="entry name" value="RADICAL SAM SUPERFAMILY PROTEIN"/>
    <property type="match status" value="1"/>
</dbReference>
<name>A0ABR9QY33_9FIRM</name>
<sequence length="292" mass="32892">MRYEGDIYRPPSEARSYLLQVTMGCTHNGCAFCSMYRDKPFRIRDIDEVIEDLHMARQYYPYIRRVFLCDGDALCLATDKLLFIMEKIHEILPEVERINLYGAPKDILAKTPKELEALRDAGLEFIYIGAESGSDKVLKDINKGATRAEIIEAVKKTEAAGIKASVTFISGLGGKANWREHAIETGTMISEMGASYVGLLTLLLEPSAPMYKDVQEGKIQLLTAHEVVEETLLLMENVNVDPSKPCVFRSNHASNYVVLRGDLPRDKDRFIRQLKNALADSSLLKAERFRAL</sequence>
<protein>
    <submittedName>
        <fullName evidence="7">Radical SAM protein</fullName>
    </submittedName>
</protein>